<feature type="compositionally biased region" description="Basic and acidic residues" evidence="1">
    <location>
        <begin position="1"/>
        <end position="10"/>
    </location>
</feature>
<comment type="caution">
    <text evidence="2">The sequence shown here is derived from an EMBL/GenBank/DDBJ whole genome shotgun (WGS) entry which is preliminary data.</text>
</comment>
<feature type="compositionally biased region" description="Basic and acidic residues" evidence="1">
    <location>
        <begin position="91"/>
        <end position="104"/>
    </location>
</feature>
<gene>
    <name evidence="2" type="ORF">RUM43_001889</name>
</gene>
<reference evidence="2 3" key="1">
    <citation type="submission" date="2023-10" db="EMBL/GenBank/DDBJ databases">
        <title>Genomes of two closely related lineages of the louse Polyplax serrata with different host specificities.</title>
        <authorList>
            <person name="Martinu J."/>
            <person name="Tarabai H."/>
            <person name="Stefka J."/>
            <person name="Hypsa V."/>
        </authorList>
    </citation>
    <scope>NUCLEOTIDE SEQUENCE [LARGE SCALE GENOMIC DNA]</scope>
    <source>
        <strain evidence="2">HR10_N</strain>
    </source>
</reference>
<sequence length="111" mass="13219">MEKQRERHNAGTDSDVQKNYQASRTEEDAEELCLANEETKSLGGLPSPMKNREKLLELISQTKMESRERRNKNRQDVAVEMEDDQEDPEVERERERASEKERDRRNRTRRS</sequence>
<dbReference type="AlphaFoldDB" id="A0AAN8XR45"/>
<dbReference type="Proteomes" id="UP001372834">
    <property type="component" value="Unassembled WGS sequence"/>
</dbReference>
<proteinExistence type="predicted"/>
<feature type="region of interest" description="Disordered" evidence="1">
    <location>
        <begin position="1"/>
        <end position="111"/>
    </location>
</feature>
<protein>
    <submittedName>
        <fullName evidence="2">Uncharacterized protein</fullName>
    </submittedName>
</protein>
<feature type="compositionally biased region" description="Acidic residues" evidence="1">
    <location>
        <begin position="79"/>
        <end position="90"/>
    </location>
</feature>
<feature type="compositionally biased region" description="Polar residues" evidence="1">
    <location>
        <begin position="11"/>
        <end position="23"/>
    </location>
</feature>
<evidence type="ECO:0000313" key="3">
    <source>
        <dbReference type="Proteomes" id="UP001372834"/>
    </source>
</evidence>
<organism evidence="2 3">
    <name type="scientific">Polyplax serrata</name>
    <name type="common">Common mouse louse</name>
    <dbReference type="NCBI Taxonomy" id="468196"/>
    <lineage>
        <taxon>Eukaryota</taxon>
        <taxon>Metazoa</taxon>
        <taxon>Ecdysozoa</taxon>
        <taxon>Arthropoda</taxon>
        <taxon>Hexapoda</taxon>
        <taxon>Insecta</taxon>
        <taxon>Pterygota</taxon>
        <taxon>Neoptera</taxon>
        <taxon>Paraneoptera</taxon>
        <taxon>Psocodea</taxon>
        <taxon>Troctomorpha</taxon>
        <taxon>Phthiraptera</taxon>
        <taxon>Anoplura</taxon>
        <taxon>Polyplacidae</taxon>
        <taxon>Polyplax</taxon>
    </lineage>
</organism>
<evidence type="ECO:0000313" key="2">
    <source>
        <dbReference type="EMBL" id="KAK6645609.1"/>
    </source>
</evidence>
<accession>A0AAN8XR45</accession>
<name>A0AAN8XR45_POLSC</name>
<evidence type="ECO:0000256" key="1">
    <source>
        <dbReference type="SAM" id="MobiDB-lite"/>
    </source>
</evidence>
<dbReference type="EMBL" id="JAWJWE010000001">
    <property type="protein sequence ID" value="KAK6645609.1"/>
    <property type="molecule type" value="Genomic_DNA"/>
</dbReference>
<feature type="compositionally biased region" description="Basic and acidic residues" evidence="1">
    <location>
        <begin position="64"/>
        <end position="77"/>
    </location>
</feature>